<evidence type="ECO:0000259" key="2">
    <source>
        <dbReference type="Pfam" id="PF14411"/>
    </source>
</evidence>
<sequence length="199" mass="22365">MNLESFGGAGAELRTPLELLTAETTEKWRHLSGNLEELDKPLFVTQESRHELPPVSDATLGEMKQKDYPDSVIEAIGSDAEANLYLEANLEPGQVSGKDALLRTDIDNDQQDLFGSTNLQRMEKGLAPLDRHGQPIELHHIGQRQNSPLAELTRGEHRGEGNDNVLHNKLKESEIDRDDFGKERRDHWKARAEQIKSQA</sequence>
<comment type="caution">
    <text evidence="3">The sequence shown here is derived from an EMBL/GenBank/DDBJ whole genome shotgun (WGS) entry which is preliminary data.</text>
</comment>
<dbReference type="RefSeq" id="WP_081071381.1">
    <property type="nucleotide sequence ID" value="NZ_CADFFO010000050.1"/>
</dbReference>
<dbReference type="AlphaFoldDB" id="A0AA44Y378"/>
<evidence type="ECO:0000313" key="3">
    <source>
        <dbReference type="EMBL" id="PRH40459.1"/>
    </source>
</evidence>
<dbReference type="InterPro" id="IPR026834">
    <property type="entry name" value="LHH"/>
</dbReference>
<dbReference type="EMBL" id="PVHK01000151">
    <property type="protein sequence ID" value="PRH40459.1"/>
    <property type="molecule type" value="Genomic_DNA"/>
</dbReference>
<dbReference type="Pfam" id="PF14411">
    <property type="entry name" value="LHH"/>
    <property type="match status" value="1"/>
</dbReference>
<organism evidence="3 4">
    <name type="scientific">Burkholderia vietnamiensis</name>
    <dbReference type="NCBI Taxonomy" id="60552"/>
    <lineage>
        <taxon>Bacteria</taxon>
        <taxon>Pseudomonadati</taxon>
        <taxon>Pseudomonadota</taxon>
        <taxon>Betaproteobacteria</taxon>
        <taxon>Burkholderiales</taxon>
        <taxon>Burkholderiaceae</taxon>
        <taxon>Burkholderia</taxon>
        <taxon>Burkholderia cepacia complex</taxon>
    </lineage>
</organism>
<dbReference type="Proteomes" id="UP000237632">
    <property type="component" value="Unassembled WGS sequence"/>
</dbReference>
<feature type="region of interest" description="Disordered" evidence="1">
    <location>
        <begin position="142"/>
        <end position="199"/>
    </location>
</feature>
<feature type="domain" description="LHH" evidence="2">
    <location>
        <begin position="117"/>
        <end position="194"/>
    </location>
</feature>
<protein>
    <recommendedName>
        <fullName evidence="2">LHH domain-containing protein</fullName>
    </recommendedName>
</protein>
<evidence type="ECO:0000313" key="4">
    <source>
        <dbReference type="Proteomes" id="UP000237632"/>
    </source>
</evidence>
<name>A0AA44Y378_BURVI</name>
<proteinExistence type="predicted"/>
<gene>
    <name evidence="3" type="ORF">C6T65_20780</name>
</gene>
<feature type="compositionally biased region" description="Basic and acidic residues" evidence="1">
    <location>
        <begin position="169"/>
        <end position="199"/>
    </location>
</feature>
<accession>A0AA44Y378</accession>
<evidence type="ECO:0000256" key="1">
    <source>
        <dbReference type="SAM" id="MobiDB-lite"/>
    </source>
</evidence>
<reference evidence="3 4" key="1">
    <citation type="submission" date="2018-03" db="EMBL/GenBank/DDBJ databases">
        <authorList>
            <person name="Nguyen K."/>
            <person name="Fouts D."/>
            <person name="Sutton G."/>
        </authorList>
    </citation>
    <scope>NUCLEOTIDE SEQUENCE [LARGE SCALE GENOMIC DNA]</scope>
    <source>
        <strain evidence="3 4">AU3578</strain>
    </source>
</reference>